<dbReference type="AlphaFoldDB" id="A0A3G1KSF8"/>
<dbReference type="InterPro" id="IPR010897">
    <property type="entry name" value="Spore_II_P"/>
</dbReference>
<evidence type="ECO:0000256" key="1">
    <source>
        <dbReference type="SAM" id="Phobius"/>
    </source>
</evidence>
<reference evidence="2 3" key="1">
    <citation type="submission" date="2016-10" db="EMBL/GenBank/DDBJ databases">
        <title>Complete Genome Sequence of Peptococcaceae strain DCMF.</title>
        <authorList>
            <person name="Edwards R.J."/>
            <person name="Holland S.I."/>
            <person name="Deshpande N.P."/>
            <person name="Wong Y.K."/>
            <person name="Ertan H."/>
            <person name="Manefield M."/>
            <person name="Russell T.L."/>
            <person name="Lee M.J."/>
        </authorList>
    </citation>
    <scope>NUCLEOTIDE SEQUENCE [LARGE SCALE GENOMIC DNA]</scope>
    <source>
        <strain evidence="2 3">DCMF</strain>
    </source>
</reference>
<sequence>MTWKIRRYRRWGNSGYLPVIKLLITAIFFLALLLVGFEVGNRISWNFFTLPKLQTGASEMLQVWRFVGLYSDDWKSILGEVLPVASYFPDYIEDESRGFFVTAMQDITAADLRNPQTFFSSQIAYFNAVPVTAEPEYIPEDEPVPGLPPVEENKEDPVIPRGAGPLVGIYCTHNAESYVPTQGVEKLEGKNGGIFSVAQHLKDTLENKYGIASVLSSTIHDYPDWAKSYANSLVTLQQMKKDYPTIQIFIDVHRDAQIPRASTTAEIGGKQASRIMFIVGSNARLPHPHWQENLAFAKKLSGVMDKMYPGLLKGVRVQDGRYNQHVSPHAILVEMGSTENSLEEAELAAEMLAGVINNNLNSEEI</sequence>
<dbReference type="OrthoDB" id="1633470at2"/>
<keyword evidence="1" id="KW-1133">Transmembrane helix</keyword>
<accession>A0A3G1KSF8</accession>
<dbReference type="KEGG" id="fwa:DCMF_11800"/>
<dbReference type="SUPFAM" id="SSF53187">
    <property type="entry name" value="Zn-dependent exopeptidases"/>
    <property type="match status" value="1"/>
</dbReference>
<dbReference type="RefSeq" id="WP_148134618.1">
    <property type="nucleotide sequence ID" value="NZ_CP017634.1"/>
</dbReference>
<feature type="transmembrane region" description="Helical" evidence="1">
    <location>
        <begin position="16"/>
        <end position="37"/>
    </location>
</feature>
<dbReference type="Proteomes" id="UP000323521">
    <property type="component" value="Chromosome"/>
</dbReference>
<proteinExistence type="predicted"/>
<organism evidence="2 3">
    <name type="scientific">Formimonas warabiya</name>
    <dbReference type="NCBI Taxonomy" id="1761012"/>
    <lineage>
        <taxon>Bacteria</taxon>
        <taxon>Bacillati</taxon>
        <taxon>Bacillota</taxon>
        <taxon>Clostridia</taxon>
        <taxon>Eubacteriales</taxon>
        <taxon>Peptococcaceae</taxon>
        <taxon>Candidatus Formimonas</taxon>
    </lineage>
</organism>
<evidence type="ECO:0000313" key="2">
    <source>
        <dbReference type="EMBL" id="ATW25360.1"/>
    </source>
</evidence>
<dbReference type="NCBIfam" id="TIGR02867">
    <property type="entry name" value="spore_II_P"/>
    <property type="match status" value="1"/>
</dbReference>
<keyword evidence="1" id="KW-0472">Membrane</keyword>
<name>A0A3G1KSF8_FORW1</name>
<gene>
    <name evidence="2" type="ORF">DCMF_11800</name>
</gene>
<evidence type="ECO:0000313" key="3">
    <source>
        <dbReference type="Proteomes" id="UP000323521"/>
    </source>
</evidence>
<protein>
    <recommendedName>
        <fullName evidence="4">Stage II sporulation protein P</fullName>
    </recommendedName>
</protein>
<dbReference type="Pfam" id="PF07454">
    <property type="entry name" value="SpoIIP"/>
    <property type="match status" value="1"/>
</dbReference>
<evidence type="ECO:0008006" key="4">
    <source>
        <dbReference type="Google" id="ProtNLM"/>
    </source>
</evidence>
<dbReference type="EMBL" id="CP017634">
    <property type="protein sequence ID" value="ATW25360.1"/>
    <property type="molecule type" value="Genomic_DNA"/>
</dbReference>
<keyword evidence="3" id="KW-1185">Reference proteome</keyword>
<keyword evidence="1" id="KW-0812">Transmembrane</keyword>